<sequence>MLGRSFSTSNSALHKLKSDSFTVLFLFKYCKAEAIWKQNSIFRCTLKEERFRQLSRLPPLAYSITIIGISANTVIPKGLTMYGQSSCFKKRCSVYIIPTVSTHGTSIGHLIAASLVTKVIFRNSSMKKNQIWFLFKKRRCHIMNNSGSAGYIKNFYEKLYHMKKFCDNMLQSKRAVLSKAPSLEKVQFALITQAQVDHSTCLPI</sequence>
<evidence type="ECO:0000256" key="2">
    <source>
        <dbReference type="ARBA" id="ARBA00022723"/>
    </source>
</evidence>
<evidence type="ECO:0000256" key="6">
    <source>
        <dbReference type="ARBA" id="ARBA00023118"/>
    </source>
</evidence>
<dbReference type="EMBL" id="JYDV01000270">
    <property type="protein sequence ID" value="KRZ23182.1"/>
    <property type="molecule type" value="Genomic_DNA"/>
</dbReference>
<keyword evidence="4" id="KW-0378">Hydrolase</keyword>
<comment type="caution">
    <text evidence="7">The sequence shown here is derived from an EMBL/GenBank/DDBJ whole genome shotgun (WGS) entry which is preliminary data.</text>
</comment>
<dbReference type="AlphaFoldDB" id="A0A0V1IKB9"/>
<reference evidence="7 8" key="1">
    <citation type="submission" date="2015-01" db="EMBL/GenBank/DDBJ databases">
        <title>Evolution of Trichinella species and genotypes.</title>
        <authorList>
            <person name="Korhonen P.K."/>
            <person name="Edoardo P."/>
            <person name="Giuseppe L.R."/>
            <person name="Gasser R.B."/>
        </authorList>
    </citation>
    <scope>NUCLEOTIDE SEQUENCE [LARGE SCALE GENOMIC DNA]</scope>
    <source>
        <strain evidence="7">ISS176</strain>
    </source>
</reference>
<evidence type="ECO:0000313" key="7">
    <source>
        <dbReference type="EMBL" id="KRZ23182.1"/>
    </source>
</evidence>
<gene>
    <name evidence="7" type="ORF">T4C_132</name>
</gene>
<proteinExistence type="predicted"/>
<evidence type="ECO:0000256" key="5">
    <source>
        <dbReference type="ARBA" id="ARBA00022842"/>
    </source>
</evidence>
<evidence type="ECO:0000313" key="8">
    <source>
        <dbReference type="Proteomes" id="UP000054826"/>
    </source>
</evidence>
<evidence type="ECO:0000256" key="3">
    <source>
        <dbReference type="ARBA" id="ARBA00022759"/>
    </source>
</evidence>
<keyword evidence="5" id="KW-0460">Magnesium</keyword>
<keyword evidence="3" id="KW-0255">Endonuclease</keyword>
<dbReference type="Proteomes" id="UP000054826">
    <property type="component" value="Unassembled WGS sequence"/>
</dbReference>
<evidence type="ECO:0000256" key="1">
    <source>
        <dbReference type="ARBA" id="ARBA00022722"/>
    </source>
</evidence>
<keyword evidence="2" id="KW-0479">Metal-binding</keyword>
<name>A0A0V1IKB9_TRIPS</name>
<evidence type="ECO:0000256" key="4">
    <source>
        <dbReference type="ARBA" id="ARBA00022801"/>
    </source>
</evidence>
<dbReference type="CDD" id="cd09725">
    <property type="entry name" value="Cas2_I_II_III"/>
    <property type="match status" value="1"/>
</dbReference>
<accession>A0A0V1IKB9</accession>
<dbReference type="GO" id="GO:0043571">
    <property type="term" value="P:maintenance of CRISPR repeat elements"/>
    <property type="evidence" value="ECO:0007669"/>
    <property type="project" value="InterPro"/>
</dbReference>
<dbReference type="InterPro" id="IPR021127">
    <property type="entry name" value="CRISPR_associated_Cas2"/>
</dbReference>
<dbReference type="GO" id="GO:0004521">
    <property type="term" value="F:RNA endonuclease activity"/>
    <property type="evidence" value="ECO:0007669"/>
    <property type="project" value="InterPro"/>
</dbReference>
<keyword evidence="6" id="KW-0051">Antiviral defense</keyword>
<protein>
    <submittedName>
        <fullName evidence="7">Uncharacterized protein</fullName>
    </submittedName>
</protein>
<organism evidence="7 8">
    <name type="scientific">Trichinella pseudospiralis</name>
    <name type="common">Parasitic roundworm</name>
    <dbReference type="NCBI Taxonomy" id="6337"/>
    <lineage>
        <taxon>Eukaryota</taxon>
        <taxon>Metazoa</taxon>
        <taxon>Ecdysozoa</taxon>
        <taxon>Nematoda</taxon>
        <taxon>Enoplea</taxon>
        <taxon>Dorylaimia</taxon>
        <taxon>Trichinellida</taxon>
        <taxon>Trichinellidae</taxon>
        <taxon>Trichinella</taxon>
    </lineage>
</organism>
<keyword evidence="1" id="KW-0540">Nuclease</keyword>